<dbReference type="InterPro" id="IPR050098">
    <property type="entry name" value="TFPI/VKTCI-like"/>
</dbReference>
<dbReference type="InterPro" id="IPR002223">
    <property type="entry name" value="Kunitz_BPTI"/>
</dbReference>
<dbReference type="EMBL" id="GEFH01001385">
    <property type="protein sequence ID" value="JAP67196.1"/>
    <property type="molecule type" value="mRNA"/>
</dbReference>
<dbReference type="SUPFAM" id="SSF57362">
    <property type="entry name" value="BPTI-like"/>
    <property type="match status" value="2"/>
</dbReference>
<name>A0A131XNB1_9ACAR</name>
<dbReference type="Gene3D" id="4.10.410.10">
    <property type="entry name" value="Pancreatic trypsin inhibitor Kunitz domain"/>
    <property type="match status" value="2"/>
</dbReference>
<feature type="compositionally biased region" description="Polar residues" evidence="4">
    <location>
        <begin position="216"/>
        <end position="229"/>
    </location>
</feature>
<feature type="non-terminal residue" evidence="6">
    <location>
        <position position="250"/>
    </location>
</feature>
<protein>
    <recommendedName>
        <fullName evidence="5">BPTI/Kunitz inhibitor domain-containing protein</fullName>
    </recommendedName>
</protein>
<reference evidence="6" key="1">
    <citation type="journal article" date="2017" name="Ticks Tick Borne Dis.">
        <title>An insight into the sialome of Hyalomma excavatum.</title>
        <authorList>
            <person name="Ribeiro J.M."/>
            <person name="Slovak M."/>
            <person name="Francischetti I.M."/>
        </authorList>
    </citation>
    <scope>NUCLEOTIDE SEQUENCE</scope>
    <source>
        <strain evidence="6">Samish</strain>
        <tissue evidence="6">Salivary glands</tissue>
    </source>
</reference>
<feature type="region of interest" description="Disordered" evidence="4">
    <location>
        <begin position="189"/>
        <end position="250"/>
    </location>
</feature>
<evidence type="ECO:0000256" key="4">
    <source>
        <dbReference type="SAM" id="MobiDB-lite"/>
    </source>
</evidence>
<evidence type="ECO:0000259" key="5">
    <source>
        <dbReference type="PROSITE" id="PS50279"/>
    </source>
</evidence>
<dbReference type="AlphaFoldDB" id="A0A131XNB1"/>
<keyword evidence="3" id="KW-1015">Disulfide bond</keyword>
<dbReference type="CDD" id="cd00109">
    <property type="entry name" value="Kunitz-type"/>
    <property type="match status" value="1"/>
</dbReference>
<dbReference type="PROSITE" id="PS50279">
    <property type="entry name" value="BPTI_KUNITZ_2"/>
    <property type="match status" value="2"/>
</dbReference>
<dbReference type="GO" id="GO:0004867">
    <property type="term" value="F:serine-type endopeptidase inhibitor activity"/>
    <property type="evidence" value="ECO:0007669"/>
    <property type="project" value="UniProtKB-KW"/>
</dbReference>
<keyword evidence="2" id="KW-0722">Serine protease inhibitor</keyword>
<organism evidence="6">
    <name type="scientific">Hyalomma excavatum</name>
    <dbReference type="NCBI Taxonomy" id="257692"/>
    <lineage>
        <taxon>Eukaryota</taxon>
        <taxon>Metazoa</taxon>
        <taxon>Ecdysozoa</taxon>
        <taxon>Arthropoda</taxon>
        <taxon>Chelicerata</taxon>
        <taxon>Arachnida</taxon>
        <taxon>Acari</taxon>
        <taxon>Parasitiformes</taxon>
        <taxon>Ixodida</taxon>
        <taxon>Ixodoidea</taxon>
        <taxon>Ixodidae</taxon>
        <taxon>Hyalomminae</taxon>
        <taxon>Hyalomma</taxon>
    </lineage>
</organism>
<feature type="compositionally biased region" description="Polar residues" evidence="4">
    <location>
        <begin position="237"/>
        <end position="250"/>
    </location>
</feature>
<dbReference type="GO" id="GO:0005615">
    <property type="term" value="C:extracellular space"/>
    <property type="evidence" value="ECO:0007669"/>
    <property type="project" value="TreeGrafter"/>
</dbReference>
<keyword evidence="1" id="KW-0646">Protease inhibitor</keyword>
<dbReference type="PANTHER" id="PTHR10083">
    <property type="entry name" value="KUNITZ-TYPE PROTEASE INHIBITOR-RELATED"/>
    <property type="match status" value="1"/>
</dbReference>
<dbReference type="Pfam" id="PF00014">
    <property type="entry name" value="Kunitz_BPTI"/>
    <property type="match status" value="2"/>
</dbReference>
<evidence type="ECO:0000256" key="1">
    <source>
        <dbReference type="ARBA" id="ARBA00022690"/>
    </source>
</evidence>
<evidence type="ECO:0000313" key="6">
    <source>
        <dbReference type="EMBL" id="JAP67196.1"/>
    </source>
</evidence>
<dbReference type="InterPro" id="IPR036880">
    <property type="entry name" value="Kunitz_BPTI_sf"/>
</dbReference>
<feature type="non-terminal residue" evidence="6">
    <location>
        <position position="1"/>
    </location>
</feature>
<proteinExistence type="evidence at transcript level"/>
<dbReference type="PANTHER" id="PTHR10083:SF374">
    <property type="entry name" value="BPTI_KUNITZ INHIBITOR DOMAIN-CONTAINING PROTEIN"/>
    <property type="match status" value="1"/>
</dbReference>
<accession>A0A131XNB1</accession>
<evidence type="ECO:0000256" key="3">
    <source>
        <dbReference type="ARBA" id="ARBA00023157"/>
    </source>
</evidence>
<dbReference type="SMART" id="SM00131">
    <property type="entry name" value="KU"/>
    <property type="match status" value="2"/>
</dbReference>
<feature type="domain" description="BPTI/Kunitz inhibitor" evidence="5">
    <location>
        <begin position="1"/>
        <end position="41"/>
    </location>
</feature>
<sequence length="250" mass="27736">NRTIPGWYYDPTRGWCKMFIYGPCGGGENNFRSELECLKCCQQKRQPKIVCSLPAKTRTCWGGSRRWYFDTMTNTCTMFQGKLCADNANGFSTCENCLYRCSSNKAGSGCINRPLQGPSSVWQPTQNSQPYTRLTNEFPMFPTNNGPSGGTSNGYGNRYPLEPGVNNTITSFPHSQRHSGTTDVWHGKQNIHRPQGINGYPASPPYQGHSGFPSVWQGQQHPPGTTVTNEKPIAPPNQGQPGNYNTSMYA</sequence>
<feature type="domain" description="BPTI/Kunitz inhibitor" evidence="5">
    <location>
        <begin position="51"/>
        <end position="101"/>
    </location>
</feature>
<evidence type="ECO:0000256" key="2">
    <source>
        <dbReference type="ARBA" id="ARBA00022900"/>
    </source>
</evidence>